<dbReference type="AlphaFoldDB" id="A0AAU9NA35"/>
<evidence type="ECO:0000313" key="2">
    <source>
        <dbReference type="Proteomes" id="UP001157418"/>
    </source>
</evidence>
<evidence type="ECO:0000313" key="1">
    <source>
        <dbReference type="EMBL" id="CAH1435044.1"/>
    </source>
</evidence>
<protein>
    <submittedName>
        <fullName evidence="1">Uncharacterized protein</fullName>
    </submittedName>
</protein>
<accession>A0AAU9NA35</accession>
<name>A0AAU9NA35_9ASTR</name>
<organism evidence="1 2">
    <name type="scientific">Lactuca virosa</name>
    <dbReference type="NCBI Taxonomy" id="75947"/>
    <lineage>
        <taxon>Eukaryota</taxon>
        <taxon>Viridiplantae</taxon>
        <taxon>Streptophyta</taxon>
        <taxon>Embryophyta</taxon>
        <taxon>Tracheophyta</taxon>
        <taxon>Spermatophyta</taxon>
        <taxon>Magnoliopsida</taxon>
        <taxon>eudicotyledons</taxon>
        <taxon>Gunneridae</taxon>
        <taxon>Pentapetalae</taxon>
        <taxon>asterids</taxon>
        <taxon>campanulids</taxon>
        <taxon>Asterales</taxon>
        <taxon>Asteraceae</taxon>
        <taxon>Cichorioideae</taxon>
        <taxon>Cichorieae</taxon>
        <taxon>Lactucinae</taxon>
        <taxon>Lactuca</taxon>
    </lineage>
</organism>
<dbReference type="EMBL" id="CAKMRJ010004223">
    <property type="protein sequence ID" value="CAH1435044.1"/>
    <property type="molecule type" value="Genomic_DNA"/>
</dbReference>
<dbReference type="Proteomes" id="UP001157418">
    <property type="component" value="Unassembled WGS sequence"/>
</dbReference>
<proteinExistence type="predicted"/>
<sequence>MQLAEQLVLDLSIPPKSPPATTFVTTTIHKLRRVIHDASSSNLRVPMFILNVVYDYWPVISSLDSRFHDDLEKDIAHTNSQETTTQSRVSYKTCSGEHPQEIVCINLLITWTVVSLDGEGVTGIAEIHSSIQVIPWSYVLVVDIMTCLYELPST</sequence>
<gene>
    <name evidence="1" type="ORF">LVIROSA_LOCUS21513</name>
</gene>
<comment type="caution">
    <text evidence="1">The sequence shown here is derived from an EMBL/GenBank/DDBJ whole genome shotgun (WGS) entry which is preliminary data.</text>
</comment>
<keyword evidence="2" id="KW-1185">Reference proteome</keyword>
<reference evidence="1 2" key="1">
    <citation type="submission" date="2022-01" db="EMBL/GenBank/DDBJ databases">
        <authorList>
            <person name="Xiong W."/>
            <person name="Schranz E."/>
        </authorList>
    </citation>
    <scope>NUCLEOTIDE SEQUENCE [LARGE SCALE GENOMIC DNA]</scope>
</reference>